<name>A0A381ZSZ5_9ZZZZ</name>
<accession>A0A381ZSZ5</accession>
<proteinExistence type="predicted"/>
<organism evidence="1">
    <name type="scientific">marine metagenome</name>
    <dbReference type="NCBI Taxonomy" id="408172"/>
    <lineage>
        <taxon>unclassified sequences</taxon>
        <taxon>metagenomes</taxon>
        <taxon>ecological metagenomes</taxon>
    </lineage>
</organism>
<gene>
    <name evidence="1" type="ORF">METZ01_LOCUS145200</name>
</gene>
<dbReference type="EMBL" id="UINC01022530">
    <property type="protein sequence ID" value="SVA92346.1"/>
    <property type="molecule type" value="Genomic_DNA"/>
</dbReference>
<protein>
    <submittedName>
        <fullName evidence="1">Uncharacterized protein</fullName>
    </submittedName>
</protein>
<dbReference type="AlphaFoldDB" id="A0A381ZSZ5"/>
<reference evidence="1" key="1">
    <citation type="submission" date="2018-05" db="EMBL/GenBank/DDBJ databases">
        <authorList>
            <person name="Lanie J.A."/>
            <person name="Ng W.-L."/>
            <person name="Kazmierczak K.M."/>
            <person name="Andrzejewski T.M."/>
            <person name="Davidsen T.M."/>
            <person name="Wayne K.J."/>
            <person name="Tettelin H."/>
            <person name="Glass J.I."/>
            <person name="Rusch D."/>
            <person name="Podicherti R."/>
            <person name="Tsui H.-C.T."/>
            <person name="Winkler M.E."/>
        </authorList>
    </citation>
    <scope>NUCLEOTIDE SEQUENCE</scope>
</reference>
<evidence type="ECO:0000313" key="1">
    <source>
        <dbReference type="EMBL" id="SVA92346.1"/>
    </source>
</evidence>
<sequence>MSSLDDDRVVEIRNKLNTKQVAIDLENDLLERKLGVEEPLEDRGRDDWTLGSGDTVVETDKVGVSTEDIEEALAANIKAAGGAREKYAETVQSIAEDPKNWSTLTARQDDDKEWTEKVTEADAWADAKIEEGEDVEKLTFWGWLKKIFI</sequence>